<comment type="pathway">
    <text evidence="2">Antibiotic biosynthesis.</text>
</comment>
<evidence type="ECO:0000313" key="10">
    <source>
        <dbReference type="EMBL" id="AFM29839.1"/>
    </source>
</evidence>
<evidence type="ECO:0000256" key="7">
    <source>
        <dbReference type="ARBA" id="ARBA00022737"/>
    </source>
</evidence>
<dbReference type="InterPro" id="IPR036736">
    <property type="entry name" value="ACP-like_sf"/>
</dbReference>
<dbReference type="Pfam" id="PF08659">
    <property type="entry name" value="KR"/>
    <property type="match status" value="1"/>
</dbReference>
<dbReference type="InterPro" id="IPR009081">
    <property type="entry name" value="PP-bd_ACP"/>
</dbReference>
<evidence type="ECO:0000256" key="4">
    <source>
        <dbReference type="ARBA" id="ARBA00022490"/>
    </source>
</evidence>
<comment type="subcellular location">
    <subcellularLocation>
        <location evidence="1">Cytoplasm</location>
    </subcellularLocation>
</comment>
<name>I4CJP0_9NOSO</name>
<dbReference type="InterPro" id="IPR016039">
    <property type="entry name" value="Thiolase-like"/>
</dbReference>
<dbReference type="GO" id="GO:0006633">
    <property type="term" value="P:fatty acid biosynthetic process"/>
    <property type="evidence" value="ECO:0007669"/>
    <property type="project" value="InterPro"/>
</dbReference>
<dbReference type="InterPro" id="IPR014030">
    <property type="entry name" value="Ketoacyl_synth_N"/>
</dbReference>
<dbReference type="InterPro" id="IPR014031">
    <property type="entry name" value="Ketoacyl_synth_C"/>
</dbReference>
<evidence type="ECO:0000256" key="5">
    <source>
        <dbReference type="ARBA" id="ARBA00022553"/>
    </source>
</evidence>
<dbReference type="SMART" id="SM00825">
    <property type="entry name" value="PKS_KS"/>
    <property type="match status" value="2"/>
</dbReference>
<evidence type="ECO:0000259" key="9">
    <source>
        <dbReference type="PROSITE" id="PS52004"/>
    </source>
</evidence>
<protein>
    <submittedName>
        <fullName evidence="10">Polyketide synthase</fullName>
    </submittedName>
</protein>
<dbReference type="FunFam" id="3.40.47.10:FF:000019">
    <property type="entry name" value="Polyketide synthase type I"/>
    <property type="match status" value="1"/>
</dbReference>
<feature type="domain" description="Ketosynthase family 3 (KS3)" evidence="9">
    <location>
        <begin position="1387"/>
        <end position="1804"/>
    </location>
</feature>
<dbReference type="GO" id="GO:0004315">
    <property type="term" value="F:3-oxoacyl-[acyl-carrier-protein] synthase activity"/>
    <property type="evidence" value="ECO:0007669"/>
    <property type="project" value="InterPro"/>
</dbReference>
<evidence type="ECO:0000259" key="8">
    <source>
        <dbReference type="PROSITE" id="PS50075"/>
    </source>
</evidence>
<keyword evidence="5" id="KW-0597">Phosphoprotein</keyword>
<dbReference type="InterPro" id="IPR020806">
    <property type="entry name" value="PKS_PP-bd"/>
</dbReference>
<dbReference type="InterPro" id="IPR020841">
    <property type="entry name" value="PKS_Beta-ketoAc_synthase_dom"/>
</dbReference>
<dbReference type="PROSITE" id="PS52004">
    <property type="entry name" value="KS3_2"/>
    <property type="match status" value="2"/>
</dbReference>
<dbReference type="SUPFAM" id="SSF47336">
    <property type="entry name" value="ACP-like"/>
    <property type="match status" value="2"/>
</dbReference>
<dbReference type="InterPro" id="IPR036291">
    <property type="entry name" value="NAD(P)-bd_dom_sf"/>
</dbReference>
<feature type="domain" description="Carrier" evidence="8">
    <location>
        <begin position="2"/>
        <end position="79"/>
    </location>
</feature>
<keyword evidence="4" id="KW-0963">Cytoplasm</keyword>
<dbReference type="Pfam" id="PF02801">
    <property type="entry name" value="Ketoacyl-synt_C"/>
    <property type="match status" value="2"/>
</dbReference>
<dbReference type="InterPro" id="IPR054514">
    <property type="entry name" value="RhiE-like_linker"/>
</dbReference>
<dbReference type="SUPFAM" id="SSF51735">
    <property type="entry name" value="NAD(P)-binding Rossmann-fold domains"/>
    <property type="match status" value="2"/>
</dbReference>
<dbReference type="SUPFAM" id="SSF53901">
    <property type="entry name" value="Thiolase-like"/>
    <property type="match status" value="2"/>
</dbReference>
<dbReference type="SMART" id="SM00822">
    <property type="entry name" value="PKS_KR"/>
    <property type="match status" value="1"/>
</dbReference>
<dbReference type="Pfam" id="PF22336">
    <property type="entry name" value="RhiE-like_linker"/>
    <property type="match status" value="1"/>
</dbReference>
<dbReference type="InterPro" id="IPR018201">
    <property type="entry name" value="Ketoacyl_synth_AS"/>
</dbReference>
<dbReference type="SMART" id="SM01294">
    <property type="entry name" value="PKS_PP_betabranch"/>
    <property type="match status" value="1"/>
</dbReference>
<dbReference type="Gene3D" id="3.40.50.720">
    <property type="entry name" value="NAD(P)-binding Rossmann-like Domain"/>
    <property type="match status" value="1"/>
</dbReference>
<keyword evidence="3" id="KW-0596">Phosphopantetheine</keyword>
<dbReference type="Gene3D" id="1.10.1200.10">
    <property type="entry name" value="ACP-like"/>
    <property type="match status" value="2"/>
</dbReference>
<dbReference type="Pfam" id="PF00109">
    <property type="entry name" value="ketoacyl-synt"/>
    <property type="match status" value="2"/>
</dbReference>
<dbReference type="Gene3D" id="1.10.1240.100">
    <property type="match status" value="1"/>
</dbReference>
<dbReference type="GO" id="GO:0005886">
    <property type="term" value="C:plasma membrane"/>
    <property type="evidence" value="ECO:0007669"/>
    <property type="project" value="TreeGrafter"/>
</dbReference>
<feature type="domain" description="Ketosynthase family 3 (KS3)" evidence="9">
    <location>
        <begin position="113"/>
        <end position="542"/>
    </location>
</feature>
<organism evidence="10">
    <name type="scientific">Nostoc sp. 'Peltigera membranacea cyanobiont'</name>
    <dbReference type="NCBI Taxonomy" id="414689"/>
    <lineage>
        <taxon>Bacteria</taxon>
        <taxon>Bacillati</taxon>
        <taxon>Cyanobacteriota</taxon>
        <taxon>Cyanophyceae</taxon>
        <taxon>Nostocales</taxon>
        <taxon>Nostocaceae</taxon>
        <taxon>Nostoc</taxon>
        <taxon>Nostoc cyanobionts</taxon>
    </lineage>
</organism>
<evidence type="ECO:0000256" key="2">
    <source>
        <dbReference type="ARBA" id="ARBA00004792"/>
    </source>
</evidence>
<dbReference type="GO" id="GO:0071770">
    <property type="term" value="P:DIM/DIP cell wall layer assembly"/>
    <property type="evidence" value="ECO:0007669"/>
    <property type="project" value="TreeGrafter"/>
</dbReference>
<reference evidence="10" key="1">
    <citation type="journal article" date="2013" name="Proc. Natl. Acad. Sci. U.S.A.">
        <title>Metagenomic natural product discovery in lichen provides evidence for a family of biosynthetic pathways in diverse symbioses.</title>
        <authorList>
            <person name="Kampa A."/>
            <person name="Gagunashvili A.N."/>
            <person name="Gulder T.A."/>
            <person name="Morinaka B.I."/>
            <person name="Daolio C."/>
            <person name="Godejohann M."/>
            <person name="Miao V.P."/>
            <person name="Piel J."/>
            <person name="Andresson O.S."/>
        </authorList>
    </citation>
    <scope>NUCLEOTIDE SEQUENCE</scope>
</reference>
<dbReference type="EMBL" id="JQ975876">
    <property type="protein sequence ID" value="AFM29839.1"/>
    <property type="molecule type" value="Genomic_DNA"/>
</dbReference>
<dbReference type="Pfam" id="PF00550">
    <property type="entry name" value="PP-binding"/>
    <property type="match status" value="2"/>
</dbReference>
<sequence>MNNISQIEARLQNKIAAILEIPTEEVYLSFSPSELGFDSLNYVELTTFLESEFKIPVTPDLLYECHTITTLAEFIQQNLEPSLETSTQEEGAVAVIAEETSTLADVLEYESSPQDIAIIGIGISLPQAKTLEEFWQLLTAGKVNITDFPAQRLPQKTEQTNLLQSPELSPFLKGGFMADVECFDACFFGISPREAQLMDPQQRIFLQCVWHALENAGYRASELSGSKTAVFVGASSFDYYEMLCQQENSVQPHMGTGVSHAVLANRISHLLNLKGSSEAIDTACSSSLVAINRAVELLRSEKCDLAIAGGVNVITSLTSYIVFSKAGMLSKTGECSPFDERANGYVRGEGAGVLLLKPLAKAERDGDYIYAVIKGVAVGHGGHTNSLTAPAPEAQAETILAAYADAQVSPATLGYIEAHGTGTTLGDPIEINGLKKVFATVETTQDCYIGSVKSNIGHLEAAAGVGGILKTILALQKGVIPANANFTNLNKYIRLDNSPLKIAVKQVNWERQTTATGKEQPRRAGVSSFGFGGMNAHVVLEEYLARLRHIPTSNSSQPQLVVLSAKSKERLTAYAQSIAVFLEQQNSFSLADIAYTLQKGREAMEYRLTIVANTLEELGDSLQNFINGKLEDTKTFVGDSSHRQAYEELFESPQELEEHLRSLAQKPAYSKLAKLWVGGLNIDWAKVLPRDYSPAVVPLPGYPFSLDKYWLPETNTAPATTIKVPAKEQISLLVPQWQRQALPKDAQVVLQGTIIVLASDDAKPLIDTLQAQHHHAAFVVVENLENPSSFRGEALNFPPSLVGNGVTGLGQENKVPDDVKSHTYTQITPQHYQFCFDNADHRARFNNEISSLDITGILDLTANSQCILGNIALLQSLLNTRKPLRLLQVTQGLQNINGTSTNLSGAELTGLFKMLGAEYNSCYAKTIDLDPNNSDLATLSQIIAQEYQDYDQFTEICHRDGDRFVSTLAHLNSKPIQSQKLPQGIVVITGGTGGIGNEVAQHLARQGYKTLVLMGKTTLPPRTEWEEVIAAPNANPAITSKITNILNLEKQGVTVELYTGELTDYAALEVYFQNIRRQYGQITQVFHCAGCVSSESPAFLHKTLDSIVSVLSPKTTALEVLHRIFEHDNLEAFVLFSSLSSVVPKLAVGISDYATANAYMNYFATYQVAQGNTYYRAIQWSNWKEVGMGQLTSQPMTKIGLVPLSTAVGLQSLDTILALPPQIHTVACLASQEQLNVSELSLVTKEQTTPKIQPVSLPKQNFPTDSNALQTYVLESLSQILSRELHIALDQIKYETSFEALGVDSIFLAGIVNKIDQWLGMRLDPSLLLQYDSISRLAEHLISHHHDQLQQKIPLTQPQIVETPPAPLTPLPASAPLREQYPQNPSQTEIAVIGIACKFPGAANKEIFWNNLVTGVDSIREVPNSRWDIEQHYTRELTSGKSISKWGGFIDDLEYIDPAMFGVSQNEASDIDPLVRLFCQSCVEAVVDSGNTIKDVNKRKIGVFVGARVAGYGDRIQVPKKSSVVGVGQNFIASHVSHYLNLKGPSLVIDTACSSSLMAIHLACQSLLQGESEMALAGGVEVLLDEKPYLFLSAAQALSPDGKCFTFDERANGFVPGEGAGCVLLKPLKQALADGDPIYAVIAATAANNDGHTMGITTPSVEGQVEVIETALAKANLSAEQISYIETHGTATMIGDPIELRALSQVFTGVGAENHCAVGSVKTNIGHLLSAAGVASFIKVALSLHNQVIPASLNCEQVNPRFDFAHSPFYPAQTTQLWNQANPKFAGISSFGFGGTNVHTILSEPPKLAVKPGAKLLSKDFSSSKIRAWLPAAQSTFFYTMNVENTEQLAQPLRRSLLTLELEETHQPLLILEDVVTNVVKKAIV</sequence>
<dbReference type="InterPro" id="IPR013968">
    <property type="entry name" value="PKS_KR"/>
</dbReference>
<dbReference type="PANTHER" id="PTHR43775:SF37">
    <property type="entry name" value="SI:DKEY-61P9.11"/>
    <property type="match status" value="1"/>
</dbReference>
<keyword evidence="6" id="KW-0808">Transferase</keyword>
<accession>I4CJP0</accession>
<evidence type="ECO:0000256" key="3">
    <source>
        <dbReference type="ARBA" id="ARBA00022450"/>
    </source>
</evidence>
<dbReference type="PANTHER" id="PTHR43775">
    <property type="entry name" value="FATTY ACID SYNTHASE"/>
    <property type="match status" value="1"/>
</dbReference>
<dbReference type="InterPro" id="IPR057326">
    <property type="entry name" value="KR_dom"/>
</dbReference>
<dbReference type="CDD" id="cd00833">
    <property type="entry name" value="PKS"/>
    <property type="match status" value="2"/>
</dbReference>
<dbReference type="InterPro" id="IPR050091">
    <property type="entry name" value="PKS_NRPS_Biosynth_Enz"/>
</dbReference>
<dbReference type="PROSITE" id="PS50075">
    <property type="entry name" value="CARRIER"/>
    <property type="match status" value="2"/>
</dbReference>
<evidence type="ECO:0000256" key="1">
    <source>
        <dbReference type="ARBA" id="ARBA00004496"/>
    </source>
</evidence>
<dbReference type="Gene3D" id="3.40.47.10">
    <property type="match status" value="2"/>
</dbReference>
<keyword evidence="7" id="KW-0677">Repeat</keyword>
<feature type="domain" description="Carrier" evidence="8">
    <location>
        <begin position="1264"/>
        <end position="1345"/>
    </location>
</feature>
<dbReference type="PROSITE" id="PS00606">
    <property type="entry name" value="KS3_1"/>
    <property type="match status" value="2"/>
</dbReference>
<dbReference type="SMART" id="SM00823">
    <property type="entry name" value="PKS_PP"/>
    <property type="match status" value="2"/>
</dbReference>
<proteinExistence type="predicted"/>
<dbReference type="GO" id="GO:0005737">
    <property type="term" value="C:cytoplasm"/>
    <property type="evidence" value="ECO:0007669"/>
    <property type="project" value="UniProtKB-SubCell"/>
</dbReference>
<dbReference type="GO" id="GO:0031177">
    <property type="term" value="F:phosphopantetheine binding"/>
    <property type="evidence" value="ECO:0007669"/>
    <property type="project" value="InterPro"/>
</dbReference>
<dbReference type="GO" id="GO:0004312">
    <property type="term" value="F:fatty acid synthase activity"/>
    <property type="evidence" value="ECO:0007669"/>
    <property type="project" value="TreeGrafter"/>
</dbReference>
<evidence type="ECO:0000256" key="6">
    <source>
        <dbReference type="ARBA" id="ARBA00022679"/>
    </source>
</evidence>